<dbReference type="EMBL" id="KF900962">
    <property type="protein sequence ID" value="AIF13061.1"/>
    <property type="molecule type" value="Genomic_DNA"/>
</dbReference>
<sequence length="116" mass="13020">MINRFWDNQRSVIGRVPSESGASQWGFKGSQLTVRRKIHHVARTIASAESDLKSLEILKISQPFLEWCPSQVGKSQWAFSIQLSCCMKASLRGNTVSLVSPFMNTSFPFSNSNPTR</sequence>
<protein>
    <submittedName>
        <fullName evidence="1">Uncharacterized protein</fullName>
    </submittedName>
</protein>
<evidence type="ECO:0000313" key="1">
    <source>
        <dbReference type="EMBL" id="AIF13061.1"/>
    </source>
</evidence>
<accession>A0A075H953</accession>
<organism evidence="1">
    <name type="scientific">uncultured marine group II/III euryarchaeote KM3_59_C08</name>
    <dbReference type="NCBI Taxonomy" id="1456467"/>
    <lineage>
        <taxon>Archaea</taxon>
        <taxon>Methanobacteriati</taxon>
        <taxon>Methanobacteriota</taxon>
        <taxon>environmental samples</taxon>
    </lineage>
</organism>
<name>A0A075H953_9EURY</name>
<proteinExistence type="predicted"/>
<dbReference type="AlphaFoldDB" id="A0A075H953"/>
<reference evidence="1" key="1">
    <citation type="journal article" date="2014" name="Genome Biol. Evol.">
        <title>Pangenome evidence for extensive interdomain horizontal transfer affecting lineage core and shell genes in uncultured planktonic thaumarchaeota and euryarchaeota.</title>
        <authorList>
            <person name="Deschamps P."/>
            <person name="Zivanovic Y."/>
            <person name="Moreira D."/>
            <person name="Rodriguez-Valera F."/>
            <person name="Lopez-Garcia P."/>
        </authorList>
    </citation>
    <scope>NUCLEOTIDE SEQUENCE</scope>
</reference>